<feature type="compositionally biased region" description="Basic residues" evidence="1">
    <location>
        <begin position="123"/>
        <end position="132"/>
    </location>
</feature>
<dbReference type="AlphaFoldDB" id="A0A427XPN5"/>
<dbReference type="Proteomes" id="UP000279259">
    <property type="component" value="Unassembled WGS sequence"/>
</dbReference>
<evidence type="ECO:0000313" key="3">
    <source>
        <dbReference type="Proteomes" id="UP000279259"/>
    </source>
</evidence>
<name>A0A427XPN5_9TREE</name>
<evidence type="ECO:0000256" key="1">
    <source>
        <dbReference type="SAM" id="MobiDB-lite"/>
    </source>
</evidence>
<dbReference type="EMBL" id="RSCD01000033">
    <property type="protein sequence ID" value="RSH80788.1"/>
    <property type="molecule type" value="Genomic_DNA"/>
</dbReference>
<accession>A0A427XPN5</accession>
<feature type="region of interest" description="Disordered" evidence="1">
    <location>
        <begin position="116"/>
        <end position="139"/>
    </location>
</feature>
<reference evidence="2 3" key="1">
    <citation type="submission" date="2018-11" db="EMBL/GenBank/DDBJ databases">
        <title>Genome sequence of Saitozyma podzolica DSM 27192.</title>
        <authorList>
            <person name="Aliyu H."/>
            <person name="Gorte O."/>
            <person name="Ochsenreither K."/>
        </authorList>
    </citation>
    <scope>NUCLEOTIDE SEQUENCE [LARGE SCALE GENOMIC DNA]</scope>
    <source>
        <strain evidence="2 3">DSM 27192</strain>
    </source>
</reference>
<sequence length="139" mass="15530">MTPNAGLSQNAGWQGVVALTNDLSRLLATNPIPEAAALGKVFNEYQMKTAKRVKQSLWLFQMYIRVTAWDNLMWKIADYLGPYLGGDPTLFKMLAAPIVKNCMILDDLPEPNFKEGKIPWVNRPHKGGKPKRATSSEGR</sequence>
<keyword evidence="3" id="KW-1185">Reference proteome</keyword>
<proteinExistence type="predicted"/>
<dbReference type="OrthoDB" id="2431938at2759"/>
<evidence type="ECO:0000313" key="2">
    <source>
        <dbReference type="EMBL" id="RSH80788.1"/>
    </source>
</evidence>
<comment type="caution">
    <text evidence="2">The sequence shown here is derived from an EMBL/GenBank/DDBJ whole genome shotgun (WGS) entry which is preliminary data.</text>
</comment>
<gene>
    <name evidence="2" type="ORF">EHS25_007124</name>
</gene>
<protein>
    <submittedName>
        <fullName evidence="2">Uncharacterized protein</fullName>
    </submittedName>
</protein>
<organism evidence="2 3">
    <name type="scientific">Saitozyma podzolica</name>
    <dbReference type="NCBI Taxonomy" id="1890683"/>
    <lineage>
        <taxon>Eukaryota</taxon>
        <taxon>Fungi</taxon>
        <taxon>Dikarya</taxon>
        <taxon>Basidiomycota</taxon>
        <taxon>Agaricomycotina</taxon>
        <taxon>Tremellomycetes</taxon>
        <taxon>Tremellales</taxon>
        <taxon>Trimorphomycetaceae</taxon>
        <taxon>Saitozyma</taxon>
    </lineage>
</organism>